<evidence type="ECO:0000313" key="9">
    <source>
        <dbReference type="Proteomes" id="UP001604336"/>
    </source>
</evidence>
<protein>
    <submittedName>
        <fullName evidence="8">Methyl-CpG-binding domain-containing protein 11</fullName>
    </submittedName>
</protein>
<dbReference type="PROSITE" id="PS50982">
    <property type="entry name" value="MBD"/>
    <property type="match status" value="1"/>
</dbReference>
<gene>
    <name evidence="8" type="ORF">Adt_00307</name>
</gene>
<sequence length="286" mass="31141">MAEAQRGPIDDVVPVELPAPASWKKLCMTKKSGAPRKNEVVFIAPTGEEISSRKQLEQYLKSHTGNPAISEFDWGSGETPRRSARISEKVKVTPPSKEAEPPKKRGRKASGTKKEKEMESGKDGTEGKKDAEMQDGEVDEKKNDGGKEIDLREENKGKTQEDADKKIDTDVNLDWKDPGENVVTEETPKMEEKVEEKQGAALSGKPESEPGKVGPDNETQDNPGSITEAANGAETNGVQVNSRKFNLQVAADEDMNIKGDIMENGKFNLAGKTLAPNYPSSVPFSC</sequence>
<dbReference type="SUPFAM" id="SSF54171">
    <property type="entry name" value="DNA-binding domain"/>
    <property type="match status" value="1"/>
</dbReference>
<feature type="compositionally biased region" description="Basic and acidic residues" evidence="6">
    <location>
        <begin position="112"/>
        <end position="132"/>
    </location>
</feature>
<feature type="domain" description="MBD" evidence="7">
    <location>
        <begin position="9"/>
        <end position="79"/>
    </location>
</feature>
<dbReference type="Gene3D" id="3.30.890.10">
    <property type="entry name" value="Methyl-cpg-binding Protein 2, Chain A"/>
    <property type="match status" value="1"/>
</dbReference>
<dbReference type="CDD" id="cd00122">
    <property type="entry name" value="MBD"/>
    <property type="match status" value="1"/>
</dbReference>
<feature type="compositionally biased region" description="Basic and acidic residues" evidence="6">
    <location>
        <begin position="79"/>
        <end position="103"/>
    </location>
</feature>
<reference evidence="9" key="1">
    <citation type="submission" date="2024-07" db="EMBL/GenBank/DDBJ databases">
        <title>Two chromosome-level genome assemblies of Korean endemic species Abeliophyllum distichum and Forsythia ovata (Oleaceae).</title>
        <authorList>
            <person name="Jang H."/>
        </authorList>
    </citation>
    <scope>NUCLEOTIDE SEQUENCE [LARGE SCALE GENOMIC DNA]</scope>
</reference>
<evidence type="ECO:0000256" key="6">
    <source>
        <dbReference type="SAM" id="MobiDB-lite"/>
    </source>
</evidence>
<evidence type="ECO:0000259" key="7">
    <source>
        <dbReference type="PROSITE" id="PS50982"/>
    </source>
</evidence>
<organism evidence="8 9">
    <name type="scientific">Abeliophyllum distichum</name>
    <dbReference type="NCBI Taxonomy" id="126358"/>
    <lineage>
        <taxon>Eukaryota</taxon>
        <taxon>Viridiplantae</taxon>
        <taxon>Streptophyta</taxon>
        <taxon>Embryophyta</taxon>
        <taxon>Tracheophyta</taxon>
        <taxon>Spermatophyta</taxon>
        <taxon>Magnoliopsida</taxon>
        <taxon>eudicotyledons</taxon>
        <taxon>Gunneridae</taxon>
        <taxon>Pentapetalae</taxon>
        <taxon>asterids</taxon>
        <taxon>lamiids</taxon>
        <taxon>Lamiales</taxon>
        <taxon>Oleaceae</taxon>
        <taxon>Forsythieae</taxon>
        <taxon>Abeliophyllum</taxon>
    </lineage>
</organism>
<dbReference type="EMBL" id="JBFOLK010000001">
    <property type="protein sequence ID" value="KAL2539329.1"/>
    <property type="molecule type" value="Genomic_DNA"/>
</dbReference>
<keyword evidence="4" id="KW-0804">Transcription</keyword>
<keyword evidence="5" id="KW-0539">Nucleus</keyword>
<dbReference type="GO" id="GO:0003677">
    <property type="term" value="F:DNA binding"/>
    <property type="evidence" value="ECO:0007669"/>
    <property type="project" value="UniProtKB-KW"/>
</dbReference>
<dbReference type="InterPro" id="IPR001739">
    <property type="entry name" value="Methyl_CpG_DNA-bd"/>
</dbReference>
<name>A0ABD1VPR4_9LAMI</name>
<evidence type="ECO:0000313" key="8">
    <source>
        <dbReference type="EMBL" id="KAL2539329.1"/>
    </source>
</evidence>
<feature type="compositionally biased region" description="Polar residues" evidence="6">
    <location>
        <begin position="233"/>
        <end position="242"/>
    </location>
</feature>
<evidence type="ECO:0000256" key="2">
    <source>
        <dbReference type="ARBA" id="ARBA00023015"/>
    </source>
</evidence>
<feature type="compositionally biased region" description="Basic and acidic residues" evidence="6">
    <location>
        <begin position="186"/>
        <end position="198"/>
    </location>
</feature>
<dbReference type="AlphaFoldDB" id="A0ABD1VPR4"/>
<dbReference type="GO" id="GO:0005634">
    <property type="term" value="C:nucleus"/>
    <property type="evidence" value="ECO:0007669"/>
    <property type="project" value="UniProtKB-SubCell"/>
</dbReference>
<keyword evidence="2" id="KW-0805">Transcription regulation</keyword>
<dbReference type="InterPro" id="IPR016177">
    <property type="entry name" value="DNA-bd_dom_sf"/>
</dbReference>
<feature type="compositionally biased region" description="Basic and acidic residues" evidence="6">
    <location>
        <begin position="139"/>
        <end position="179"/>
    </location>
</feature>
<dbReference type="InterPro" id="IPR039622">
    <property type="entry name" value="MBD10/11"/>
</dbReference>
<comment type="caution">
    <text evidence="8">The sequence shown here is derived from an EMBL/GenBank/DDBJ whole genome shotgun (WGS) entry which is preliminary data.</text>
</comment>
<keyword evidence="9" id="KW-1185">Reference proteome</keyword>
<evidence type="ECO:0000256" key="4">
    <source>
        <dbReference type="ARBA" id="ARBA00023163"/>
    </source>
</evidence>
<accession>A0ABD1VPR4</accession>
<proteinExistence type="predicted"/>
<evidence type="ECO:0000256" key="3">
    <source>
        <dbReference type="ARBA" id="ARBA00023125"/>
    </source>
</evidence>
<comment type="subcellular location">
    <subcellularLocation>
        <location evidence="1">Nucleus</location>
    </subcellularLocation>
</comment>
<dbReference type="Proteomes" id="UP001604336">
    <property type="component" value="Unassembled WGS sequence"/>
</dbReference>
<keyword evidence="3" id="KW-0238">DNA-binding</keyword>
<dbReference type="PANTHER" id="PTHR33729:SF6">
    <property type="entry name" value="METHYL-CPG-BINDING DOMAIN-CONTAINING PROTEIN 11"/>
    <property type="match status" value="1"/>
</dbReference>
<dbReference type="PANTHER" id="PTHR33729">
    <property type="entry name" value="METHYL-CPG BINDING DOMAIN CONTAINING PROTEIN, EXPRESSED"/>
    <property type="match status" value="1"/>
</dbReference>
<evidence type="ECO:0000256" key="5">
    <source>
        <dbReference type="ARBA" id="ARBA00023242"/>
    </source>
</evidence>
<dbReference type="Pfam" id="PF01429">
    <property type="entry name" value="MBD"/>
    <property type="match status" value="1"/>
</dbReference>
<evidence type="ECO:0000256" key="1">
    <source>
        <dbReference type="ARBA" id="ARBA00004123"/>
    </source>
</evidence>
<feature type="region of interest" description="Disordered" evidence="6">
    <location>
        <begin position="58"/>
        <end position="242"/>
    </location>
</feature>